<keyword evidence="6" id="KW-1133">Transmembrane helix</keyword>
<protein>
    <recommendedName>
        <fullName evidence="6">Ion-translocating oxidoreductase complex subunit G</fullName>
        <ecNumber evidence="6">7.-.-.-</ecNumber>
    </recommendedName>
    <alternativeName>
        <fullName evidence="6">Rnf electron transport complex subunit G</fullName>
    </alternativeName>
</protein>
<keyword evidence="6" id="KW-0812">Transmembrane</keyword>
<evidence type="ECO:0000313" key="10">
    <source>
        <dbReference type="Proteomes" id="UP000194798"/>
    </source>
</evidence>
<dbReference type="EMBL" id="MSLT01000012">
    <property type="protein sequence ID" value="OUD14331.1"/>
    <property type="molecule type" value="Genomic_DNA"/>
</dbReference>
<dbReference type="GO" id="GO:0005886">
    <property type="term" value="C:plasma membrane"/>
    <property type="evidence" value="ECO:0007669"/>
    <property type="project" value="UniProtKB-SubCell"/>
</dbReference>
<name>A0A251X8N3_9GAMM</name>
<keyword evidence="6" id="KW-1278">Translocase</keyword>
<dbReference type="PANTHER" id="PTHR36118:SF1">
    <property type="entry name" value="ION-TRANSLOCATING OXIDOREDUCTASE COMPLEX SUBUNIT G"/>
    <property type="match status" value="1"/>
</dbReference>
<evidence type="ECO:0000259" key="8">
    <source>
        <dbReference type="SMART" id="SM00900"/>
    </source>
</evidence>
<dbReference type="Pfam" id="PF04205">
    <property type="entry name" value="FMN_bind"/>
    <property type="match status" value="1"/>
</dbReference>
<evidence type="ECO:0000256" key="1">
    <source>
        <dbReference type="ARBA" id="ARBA00022448"/>
    </source>
</evidence>
<accession>A0A251X8N3</accession>
<dbReference type="EC" id="7.-.-.-" evidence="6"/>
<dbReference type="HAMAP" id="MF_00479">
    <property type="entry name" value="RsxG_RnfG"/>
    <property type="match status" value="1"/>
</dbReference>
<feature type="domain" description="FMN-binding" evidence="8">
    <location>
        <begin position="99"/>
        <end position="191"/>
    </location>
</feature>
<dbReference type="PIRSF" id="PIRSF006091">
    <property type="entry name" value="E_trnsport_RnfG"/>
    <property type="match status" value="1"/>
</dbReference>
<feature type="signal peptide" evidence="7">
    <location>
        <begin position="1"/>
        <end position="29"/>
    </location>
</feature>
<dbReference type="PANTHER" id="PTHR36118">
    <property type="entry name" value="ION-TRANSLOCATING OXIDOREDUCTASE COMPLEX SUBUNIT G"/>
    <property type="match status" value="1"/>
</dbReference>
<evidence type="ECO:0000256" key="4">
    <source>
        <dbReference type="ARBA" id="ARBA00022643"/>
    </source>
</evidence>
<comment type="subcellular location">
    <subcellularLocation>
        <location evidence="6">Cell inner membrane</location>
        <topology evidence="6">Single-pass membrane protein</topology>
    </subcellularLocation>
</comment>
<dbReference type="InterPro" id="IPR010209">
    <property type="entry name" value="Ion_transpt_RnfG/RsxG"/>
</dbReference>
<keyword evidence="10" id="KW-1185">Reference proteome</keyword>
<dbReference type="InterPro" id="IPR007329">
    <property type="entry name" value="FMN-bd"/>
</dbReference>
<evidence type="ECO:0000256" key="7">
    <source>
        <dbReference type="SAM" id="SignalP"/>
    </source>
</evidence>
<dbReference type="NCBIfam" id="NF002519">
    <property type="entry name" value="PRK01908.1"/>
    <property type="match status" value="1"/>
</dbReference>
<dbReference type="SMART" id="SM00900">
    <property type="entry name" value="FMN_bind"/>
    <property type="match status" value="1"/>
</dbReference>
<evidence type="ECO:0000256" key="2">
    <source>
        <dbReference type="ARBA" id="ARBA00022553"/>
    </source>
</evidence>
<dbReference type="NCBIfam" id="TIGR01947">
    <property type="entry name" value="rnfG"/>
    <property type="match status" value="1"/>
</dbReference>
<organism evidence="9 10">
    <name type="scientific">Thioflexithrix psekupsensis</name>
    <dbReference type="NCBI Taxonomy" id="1570016"/>
    <lineage>
        <taxon>Bacteria</taxon>
        <taxon>Pseudomonadati</taxon>
        <taxon>Pseudomonadota</taxon>
        <taxon>Gammaproteobacteria</taxon>
        <taxon>Thiotrichales</taxon>
        <taxon>Thioflexithrix</taxon>
    </lineage>
</organism>
<keyword evidence="1 6" id="KW-0813">Transport</keyword>
<reference evidence="9 10" key="1">
    <citation type="submission" date="2016-12" db="EMBL/GenBank/DDBJ databases">
        <title>Thioflexothrix psekupsii D3 genome sequencing and assembly.</title>
        <authorList>
            <person name="Fomenkov A."/>
            <person name="Vincze T."/>
            <person name="Grabovich M."/>
            <person name="Anton B.P."/>
            <person name="Dubinina G."/>
            <person name="Orlova M."/>
            <person name="Belousova E."/>
            <person name="Roberts R.J."/>
        </authorList>
    </citation>
    <scope>NUCLEOTIDE SEQUENCE [LARGE SCALE GENOMIC DNA]</scope>
    <source>
        <strain evidence="9">D3</strain>
    </source>
</reference>
<keyword evidence="6" id="KW-0472">Membrane</keyword>
<feature type="modified residue" description="FMN phosphoryl threonine" evidence="6">
    <location>
        <position position="174"/>
    </location>
</feature>
<dbReference type="Proteomes" id="UP000194798">
    <property type="component" value="Unassembled WGS sequence"/>
</dbReference>
<proteinExistence type="inferred from homology"/>
<sequence length="202" mass="22075">MLKSFAKATSVISIAALVGAVLVAGTYQATRAQTAQNERNTLLRTLNQVMPADYYDNELLADKIDYPANTSHAASITVYRAWQQGQARGVALMTSALEGYNGRIQLLIGLDAQGTVLGVRVLSHQETPGLGDAIEHRRSDWITAFNGRSLENPSSTGWQVKRDGGIFDQFTGATITPRAVVRAVYHALQFYQQEKSTIFPES</sequence>
<feature type="chain" id="PRO_5013236489" description="Ion-translocating oxidoreductase complex subunit G" evidence="7">
    <location>
        <begin position="30"/>
        <end position="202"/>
    </location>
</feature>
<dbReference type="AlphaFoldDB" id="A0A251X8N3"/>
<comment type="cofactor">
    <cofactor evidence="6">
        <name>FMN</name>
        <dbReference type="ChEBI" id="CHEBI:58210"/>
    </cofactor>
</comment>
<dbReference type="OrthoDB" id="9784165at2"/>
<evidence type="ECO:0000313" key="9">
    <source>
        <dbReference type="EMBL" id="OUD14331.1"/>
    </source>
</evidence>
<comment type="function">
    <text evidence="6">Part of a membrane-bound complex that couples electron transfer with translocation of ions across the membrane.</text>
</comment>
<keyword evidence="6" id="KW-0997">Cell inner membrane</keyword>
<evidence type="ECO:0000256" key="6">
    <source>
        <dbReference type="HAMAP-Rule" id="MF_00479"/>
    </source>
</evidence>
<dbReference type="GO" id="GO:0022900">
    <property type="term" value="P:electron transport chain"/>
    <property type="evidence" value="ECO:0007669"/>
    <property type="project" value="UniProtKB-UniRule"/>
</dbReference>
<comment type="similarity">
    <text evidence="6">Belongs to the RnfG family.</text>
</comment>
<evidence type="ECO:0000256" key="5">
    <source>
        <dbReference type="ARBA" id="ARBA00022982"/>
    </source>
</evidence>
<keyword evidence="4 6" id="KW-0288">FMN</keyword>
<keyword evidence="5 6" id="KW-0249">Electron transport</keyword>
<dbReference type="GO" id="GO:0009055">
    <property type="term" value="F:electron transfer activity"/>
    <property type="evidence" value="ECO:0007669"/>
    <property type="project" value="InterPro"/>
</dbReference>
<keyword evidence="7" id="KW-0732">Signal</keyword>
<gene>
    <name evidence="6" type="primary">rnfG</name>
    <name evidence="9" type="ORF">TPSD3_08410</name>
</gene>
<comment type="subunit">
    <text evidence="6">The complex is composed of six subunits: RnfA, RnfB, RnfC, RnfD, RnfE and RnfG.</text>
</comment>
<comment type="caution">
    <text evidence="9">The sequence shown here is derived from an EMBL/GenBank/DDBJ whole genome shotgun (WGS) entry which is preliminary data.</text>
</comment>
<evidence type="ECO:0000256" key="3">
    <source>
        <dbReference type="ARBA" id="ARBA00022630"/>
    </source>
</evidence>
<dbReference type="GO" id="GO:0010181">
    <property type="term" value="F:FMN binding"/>
    <property type="evidence" value="ECO:0007669"/>
    <property type="project" value="InterPro"/>
</dbReference>
<keyword evidence="2 6" id="KW-0597">Phosphoprotein</keyword>
<keyword evidence="6" id="KW-1003">Cell membrane</keyword>
<keyword evidence="3 6" id="KW-0285">Flavoprotein</keyword>